<sequence length="58" mass="6710">MKSKKGRKEVLFCGISALLLIFKPRCELLLTHKCKLRVEIEKSLANATIPERNIPKFR</sequence>
<dbReference type="STRING" id="1193011.LEP1GSC058_4018"/>
<dbReference type="Proteomes" id="UP000014540">
    <property type="component" value="Unassembled WGS sequence"/>
</dbReference>
<dbReference type="EMBL" id="AKWZ02000010">
    <property type="protein sequence ID" value="EPG74280.1"/>
    <property type="molecule type" value="Genomic_DNA"/>
</dbReference>
<evidence type="ECO:0000313" key="1">
    <source>
        <dbReference type="EMBL" id="EPG74280.1"/>
    </source>
</evidence>
<organism evidence="1 2">
    <name type="scientific">Leptospira fainei serovar Hurstbridge str. BUT 6</name>
    <dbReference type="NCBI Taxonomy" id="1193011"/>
    <lineage>
        <taxon>Bacteria</taxon>
        <taxon>Pseudomonadati</taxon>
        <taxon>Spirochaetota</taxon>
        <taxon>Spirochaetia</taxon>
        <taxon>Leptospirales</taxon>
        <taxon>Leptospiraceae</taxon>
        <taxon>Leptospira</taxon>
    </lineage>
</organism>
<name>S3VCR3_9LEPT</name>
<dbReference type="AlphaFoldDB" id="S3VCR3"/>
<protein>
    <submittedName>
        <fullName evidence="1">Uncharacterized protein</fullName>
    </submittedName>
</protein>
<evidence type="ECO:0000313" key="2">
    <source>
        <dbReference type="Proteomes" id="UP000014540"/>
    </source>
</evidence>
<gene>
    <name evidence="1" type="ORF">LEP1GSC058_4018</name>
</gene>
<proteinExistence type="predicted"/>
<keyword evidence="2" id="KW-1185">Reference proteome</keyword>
<reference evidence="1" key="1">
    <citation type="submission" date="2013-04" db="EMBL/GenBank/DDBJ databases">
        <authorList>
            <person name="Harkins D.M."/>
            <person name="Durkin A.S."/>
            <person name="Selengut J.D."/>
            <person name="Sanka R."/>
            <person name="DePew J."/>
            <person name="Purushe J."/>
            <person name="Ahmed A."/>
            <person name="van der Linden H."/>
            <person name="Goris M.G.A."/>
            <person name="Hartskeerl R.A."/>
            <person name="Vinetz J.M."/>
            <person name="Sutton G.G."/>
            <person name="Nelson W.C."/>
            <person name="Fouts D.E."/>
        </authorList>
    </citation>
    <scope>NUCLEOTIDE SEQUENCE [LARGE SCALE GENOMIC DNA]</scope>
    <source>
        <strain evidence="1">BUT 6</strain>
    </source>
</reference>
<accession>S3VCR3</accession>
<comment type="caution">
    <text evidence="1">The sequence shown here is derived from an EMBL/GenBank/DDBJ whole genome shotgun (WGS) entry which is preliminary data.</text>
</comment>